<protein>
    <submittedName>
        <fullName evidence="2">REPAT14</fullName>
    </submittedName>
</protein>
<keyword evidence="1" id="KW-0472">Membrane</keyword>
<feature type="transmembrane region" description="Helical" evidence="1">
    <location>
        <begin position="6"/>
        <end position="23"/>
    </location>
</feature>
<reference evidence="2" key="1">
    <citation type="submission" date="2012-02" db="EMBL/GenBank/DDBJ databases">
        <title>Identification, classification and expression analysis of the REPAT superfamily from Spodoptera exigua.</title>
        <authorList>
            <person name="Navarro-Cerrillo G."/>
            <person name="Herrero S."/>
        </authorList>
    </citation>
    <scope>NUCLEOTIDE SEQUENCE</scope>
</reference>
<accession>I0B5T4</accession>
<name>I0B5T4_SPOEX</name>
<organism evidence="2">
    <name type="scientific">Spodoptera exigua</name>
    <name type="common">Beet armyworm</name>
    <name type="synonym">Noctua fulgens</name>
    <dbReference type="NCBI Taxonomy" id="7107"/>
    <lineage>
        <taxon>Eukaryota</taxon>
        <taxon>Metazoa</taxon>
        <taxon>Ecdysozoa</taxon>
        <taxon>Arthropoda</taxon>
        <taxon>Hexapoda</taxon>
        <taxon>Insecta</taxon>
        <taxon>Pterygota</taxon>
        <taxon>Neoptera</taxon>
        <taxon>Endopterygota</taxon>
        <taxon>Lepidoptera</taxon>
        <taxon>Glossata</taxon>
        <taxon>Ditrysia</taxon>
        <taxon>Noctuoidea</taxon>
        <taxon>Noctuidae</taxon>
        <taxon>Amphipyrinae</taxon>
        <taxon>Spodoptera</taxon>
    </lineage>
</organism>
<keyword evidence="1" id="KW-1133">Transmembrane helix</keyword>
<dbReference type="AlphaFoldDB" id="I0B5T4"/>
<feature type="transmembrane region" description="Helical" evidence="1">
    <location>
        <begin position="141"/>
        <end position="159"/>
    </location>
</feature>
<dbReference type="OrthoDB" id="10319247at2759"/>
<evidence type="ECO:0000256" key="1">
    <source>
        <dbReference type="SAM" id="Phobius"/>
    </source>
</evidence>
<dbReference type="EMBL" id="JQ619196">
    <property type="protein sequence ID" value="AFH57134.1"/>
    <property type="molecule type" value="mRNA"/>
</dbReference>
<sequence>MKYFVIIAVLSVLIDCYEAFVLLDRQMKMSEGFTIVYDDTVNGTIMSNAEVIARNDGWRLLYEVACTSPAVVGRVKNSYMTYRGPANTVIGRITVTPDNQPANVYHSALGTNNLEVRLMSNISQGIQATVRLYQRSGAGKAFGEPAFHLMFFVLLYFGISTFT</sequence>
<evidence type="ECO:0000313" key="2">
    <source>
        <dbReference type="EMBL" id="AFH57134.1"/>
    </source>
</evidence>
<keyword evidence="1" id="KW-0812">Transmembrane</keyword>
<proteinExistence type="evidence at transcript level"/>